<dbReference type="InterPro" id="IPR038005">
    <property type="entry name" value="RX-like_CC"/>
</dbReference>
<keyword evidence="3" id="KW-0547">Nucleotide-binding</keyword>
<organism evidence="7 8">
    <name type="scientific">Prunus dulcis</name>
    <name type="common">Almond</name>
    <name type="synonym">Amygdalus dulcis</name>
    <dbReference type="NCBI Taxonomy" id="3755"/>
    <lineage>
        <taxon>Eukaryota</taxon>
        <taxon>Viridiplantae</taxon>
        <taxon>Streptophyta</taxon>
        <taxon>Embryophyta</taxon>
        <taxon>Tracheophyta</taxon>
        <taxon>Spermatophyta</taxon>
        <taxon>Magnoliopsida</taxon>
        <taxon>eudicotyledons</taxon>
        <taxon>Gunneridae</taxon>
        <taxon>Pentapetalae</taxon>
        <taxon>rosids</taxon>
        <taxon>fabids</taxon>
        <taxon>Rosales</taxon>
        <taxon>Rosaceae</taxon>
        <taxon>Amygdaloideae</taxon>
        <taxon>Amygdaleae</taxon>
        <taxon>Prunus</taxon>
    </lineage>
</organism>
<keyword evidence="4" id="KW-0611">Plant defense</keyword>
<dbReference type="InterPro" id="IPR058922">
    <property type="entry name" value="WHD_DRP"/>
</dbReference>
<dbReference type="CDD" id="cd14798">
    <property type="entry name" value="RX-CC_like"/>
    <property type="match status" value="1"/>
</dbReference>
<keyword evidence="2" id="KW-0677">Repeat</keyword>
<dbReference type="InParanoid" id="A0A5E4GJD5"/>
<gene>
    <name evidence="7" type="ORF">ALMOND_2B001371</name>
</gene>
<evidence type="ECO:0000256" key="3">
    <source>
        <dbReference type="ARBA" id="ARBA00022741"/>
    </source>
</evidence>
<dbReference type="OMA" id="RCIVELP"/>
<dbReference type="PANTHER" id="PTHR36766">
    <property type="entry name" value="PLANT BROAD-SPECTRUM MILDEW RESISTANCE PROTEIN RPW8"/>
    <property type="match status" value="1"/>
</dbReference>
<dbReference type="Pfam" id="PF00931">
    <property type="entry name" value="NB-ARC"/>
    <property type="match status" value="1"/>
</dbReference>
<dbReference type="GO" id="GO:0005524">
    <property type="term" value="F:ATP binding"/>
    <property type="evidence" value="ECO:0007669"/>
    <property type="project" value="UniProtKB-KW"/>
</dbReference>
<dbReference type="Gene3D" id="1.10.10.10">
    <property type="entry name" value="Winged helix-like DNA-binding domain superfamily/Winged helix DNA-binding domain"/>
    <property type="match status" value="1"/>
</dbReference>
<proteinExistence type="predicted"/>
<dbReference type="SUPFAM" id="SSF52540">
    <property type="entry name" value="P-loop containing nucleoside triphosphate hydrolases"/>
    <property type="match status" value="1"/>
</dbReference>
<dbReference type="Gene3D" id="1.20.5.4130">
    <property type="match status" value="1"/>
</dbReference>
<dbReference type="AlphaFoldDB" id="A0A5E4GJD5"/>
<feature type="non-terminal residue" evidence="7">
    <location>
        <position position="892"/>
    </location>
</feature>
<dbReference type="InterPro" id="IPR041118">
    <property type="entry name" value="Rx_N"/>
</dbReference>
<dbReference type="InterPro" id="IPR042197">
    <property type="entry name" value="Apaf_helical"/>
</dbReference>
<keyword evidence="5" id="KW-0067">ATP-binding</keyword>
<evidence type="ECO:0000256" key="1">
    <source>
        <dbReference type="ARBA" id="ARBA00022614"/>
    </source>
</evidence>
<accession>A0A5E4GJD5</accession>
<evidence type="ECO:0000256" key="5">
    <source>
        <dbReference type="ARBA" id="ARBA00022840"/>
    </source>
</evidence>
<evidence type="ECO:0000259" key="6">
    <source>
        <dbReference type="SMART" id="SM00382"/>
    </source>
</evidence>
<keyword evidence="1" id="KW-0433">Leucine-rich repeat</keyword>
<dbReference type="Proteomes" id="UP000327085">
    <property type="component" value="Chromosome 1"/>
</dbReference>
<dbReference type="PRINTS" id="PR00364">
    <property type="entry name" value="DISEASERSIST"/>
</dbReference>
<name>A0A5E4GJD5_PRUDU</name>
<reference evidence="8" key="1">
    <citation type="journal article" date="2020" name="Plant J.">
        <title>Transposons played a major role in the diversification between the closely related almond and peach genomes: results from the almond genome sequence.</title>
        <authorList>
            <person name="Alioto T."/>
            <person name="Alexiou K.G."/>
            <person name="Bardil A."/>
            <person name="Barteri F."/>
            <person name="Castanera R."/>
            <person name="Cruz F."/>
            <person name="Dhingra A."/>
            <person name="Duval H."/>
            <person name="Fernandez I Marti A."/>
            <person name="Frias L."/>
            <person name="Galan B."/>
            <person name="Garcia J.L."/>
            <person name="Howad W."/>
            <person name="Gomez-Garrido J."/>
            <person name="Gut M."/>
            <person name="Julca I."/>
            <person name="Morata J."/>
            <person name="Puigdomenech P."/>
            <person name="Ribeca P."/>
            <person name="Rubio Cabetas M.J."/>
            <person name="Vlasova A."/>
            <person name="Wirthensohn M."/>
            <person name="Garcia-Mas J."/>
            <person name="Gabaldon T."/>
            <person name="Casacuberta J.M."/>
            <person name="Arus P."/>
        </authorList>
    </citation>
    <scope>NUCLEOTIDE SEQUENCE [LARGE SCALE GENOMIC DNA]</scope>
    <source>
        <strain evidence="8">cv. Texas</strain>
    </source>
</reference>
<dbReference type="Pfam" id="PF18052">
    <property type="entry name" value="Rx_N"/>
    <property type="match status" value="1"/>
</dbReference>
<dbReference type="FunFam" id="3.40.50.300:FF:001091">
    <property type="entry name" value="Probable disease resistance protein At1g61300"/>
    <property type="match status" value="1"/>
</dbReference>
<dbReference type="GO" id="GO:0051707">
    <property type="term" value="P:response to other organism"/>
    <property type="evidence" value="ECO:0007669"/>
    <property type="project" value="UniProtKB-ARBA"/>
</dbReference>
<evidence type="ECO:0000313" key="7">
    <source>
        <dbReference type="EMBL" id="VVA39713.1"/>
    </source>
</evidence>
<dbReference type="SMART" id="SM00382">
    <property type="entry name" value="AAA"/>
    <property type="match status" value="1"/>
</dbReference>
<dbReference type="Gene3D" id="1.10.8.430">
    <property type="entry name" value="Helical domain of apoptotic protease-activating factors"/>
    <property type="match status" value="1"/>
</dbReference>
<dbReference type="Gramene" id="VVA39713">
    <property type="protein sequence ID" value="VVA39713"/>
    <property type="gene ID" value="Prudul26B001371"/>
</dbReference>
<dbReference type="FunFam" id="1.10.10.10:FF:000322">
    <property type="entry name" value="Probable disease resistance protein At1g63360"/>
    <property type="match status" value="1"/>
</dbReference>
<dbReference type="InterPro" id="IPR032675">
    <property type="entry name" value="LRR_dom_sf"/>
</dbReference>
<dbReference type="Gene3D" id="3.40.50.300">
    <property type="entry name" value="P-loop containing nucleotide triphosphate hydrolases"/>
    <property type="match status" value="1"/>
</dbReference>
<dbReference type="InterPro" id="IPR003593">
    <property type="entry name" value="AAA+_ATPase"/>
</dbReference>
<dbReference type="GO" id="GO:0006952">
    <property type="term" value="P:defense response"/>
    <property type="evidence" value="ECO:0007669"/>
    <property type="project" value="UniProtKB-KW"/>
</dbReference>
<dbReference type="PANTHER" id="PTHR36766:SF70">
    <property type="entry name" value="DISEASE RESISTANCE PROTEIN RGA4"/>
    <property type="match status" value="1"/>
</dbReference>
<protein>
    <submittedName>
        <fullName evidence="7">PREDICTED: putative disease resistance</fullName>
    </submittedName>
</protein>
<dbReference type="InterPro" id="IPR036388">
    <property type="entry name" value="WH-like_DNA-bd_sf"/>
</dbReference>
<evidence type="ECO:0000256" key="2">
    <source>
        <dbReference type="ARBA" id="ARBA00022737"/>
    </source>
</evidence>
<dbReference type="InterPro" id="IPR002182">
    <property type="entry name" value="NB-ARC"/>
</dbReference>
<evidence type="ECO:0000256" key="4">
    <source>
        <dbReference type="ARBA" id="ARBA00022821"/>
    </source>
</evidence>
<dbReference type="Pfam" id="PF23559">
    <property type="entry name" value="WHD_DRP"/>
    <property type="match status" value="1"/>
</dbReference>
<sequence length="892" mass="101255">MAAEFVLTFAAEGILTKVAALATEQVSLAWGFKGELARLGDSLSLMQNILRDAAEQPTDRGHTVKAWVEKLKNIAQDADDVLDEFQYEVLRRKLELQNHMKKKVLNFFSISNPLAFRLKMARKIKNINQRLADLKSEASLIGLVAKPKDATPQVMVNRETVSSFDTDEKFFGREELLSDIVKTLINSNNQENLSVMPIVGMPGLGKTTLAKKVFNELAIDKSFDKRIWVCVSNDFDVNSILRSILEILNPTNAKIERQEALLKHLHEALAGKRYILILDDVWNEDRTKWNNLMNCLSKLSSQGSTVIVTTRSANVASITETNPYLRRTLGLLQEDKCWSILKNRAFPDDNAPISADLETIGKQIAKKCAGVPLVAKVLGGILRSKNSTDEWLSIQESKIWALPEGEDRIMSVLRLSFDNLKSAPLKHCFAYCSIFMKDFEIERENLVQLWMAEGLLHSSSNQEMEDIGNGYFNILLQNSLFQDVTMDKDGVVITCKMHDLVHDLAELVSKSVGKLQSLFSNGEDLSNSLSTFNSLRVLNLYDAEIEELSSSIGRLKQLRYLDVSRTIIEELPKSIGKLYNLQTLRMCDTQLERFPKEMENLINLRHVYFDKHREVPFGMRRLTRLQTLRCFNLDKERNHGIDELGGLNQLKGELTISSLEHVKDKDEAKKSNLAGKTNIRKLTLAWGYDRERNNKASDVDVLEGLQPNRELEILKIYNFMGVKLASWMMSLLNLKEIRLSHCEECEEVPPLGHLPNLRHVKFEYMDKLKCVGVEFYEFIPITTQSQSMPSLRKLWIENCEKLSSWPSGLEYCNSLQKLSIENCQNLRHLPVDALQNPVSLEELSISDCTNLEAIPSLDNLTSLRRVSICGCDGLTSLPRGLQSCTSLRYLSM</sequence>
<dbReference type="Gene3D" id="3.80.10.10">
    <property type="entry name" value="Ribonuclease Inhibitor"/>
    <property type="match status" value="3"/>
</dbReference>
<dbReference type="EMBL" id="CABIKO010000836">
    <property type="protein sequence ID" value="VVA39713.1"/>
    <property type="molecule type" value="Genomic_DNA"/>
</dbReference>
<feature type="domain" description="AAA+ ATPase" evidence="6">
    <location>
        <begin position="192"/>
        <end position="335"/>
    </location>
</feature>
<dbReference type="GO" id="GO:0043531">
    <property type="term" value="F:ADP binding"/>
    <property type="evidence" value="ECO:0007669"/>
    <property type="project" value="InterPro"/>
</dbReference>
<dbReference type="SUPFAM" id="SSF52058">
    <property type="entry name" value="L domain-like"/>
    <property type="match status" value="1"/>
</dbReference>
<dbReference type="Pfam" id="PF25019">
    <property type="entry name" value="LRR_R13L1-DRL21"/>
    <property type="match status" value="1"/>
</dbReference>
<dbReference type="InterPro" id="IPR027417">
    <property type="entry name" value="P-loop_NTPase"/>
</dbReference>
<evidence type="ECO:0000313" key="8">
    <source>
        <dbReference type="Proteomes" id="UP000327085"/>
    </source>
</evidence>
<dbReference type="InterPro" id="IPR056789">
    <property type="entry name" value="LRR_R13L1-DRL21"/>
</dbReference>